<name>A0A933W2V4_RHOPL</name>
<evidence type="ECO:0000313" key="2">
    <source>
        <dbReference type="EMBL" id="MBI5130673.1"/>
    </source>
</evidence>
<accession>A0A933W2V4</accession>
<proteinExistence type="predicted"/>
<sequence>MAIDASTAGHRLAELHGEYLFDTGLEPDLEGAQRIFVILWRFQAELYNGGVWQFFANSADMHTLYLCDALREVGAAELAETMEEAIAASRPGTAWHSAASQSAALGHAPADVRDQAHAFDDRMGPNLDALSVKLYEYVDRHRDQFDVDEQFWEQGKLQ</sequence>
<dbReference type="EMBL" id="JACRJB010000041">
    <property type="protein sequence ID" value="MBI5130673.1"/>
    <property type="molecule type" value="Genomic_DNA"/>
</dbReference>
<dbReference type="InterPro" id="IPR025402">
    <property type="entry name" value="DMP19_C"/>
</dbReference>
<evidence type="ECO:0000259" key="1">
    <source>
        <dbReference type="Pfam" id="PF14300"/>
    </source>
</evidence>
<dbReference type="AlphaFoldDB" id="A0A933W2V4"/>
<comment type="caution">
    <text evidence="2">The sequence shown here is derived from an EMBL/GenBank/DDBJ whole genome shotgun (WGS) entry which is preliminary data.</text>
</comment>
<protein>
    <submittedName>
        <fullName evidence="2">DUF4375 domain-containing protein</fullName>
    </submittedName>
</protein>
<gene>
    <name evidence="2" type="ORF">HZA66_14625</name>
</gene>
<organism evidence="2 3">
    <name type="scientific">Rhodopseudomonas palustris</name>
    <dbReference type="NCBI Taxonomy" id="1076"/>
    <lineage>
        <taxon>Bacteria</taxon>
        <taxon>Pseudomonadati</taxon>
        <taxon>Pseudomonadota</taxon>
        <taxon>Alphaproteobacteria</taxon>
        <taxon>Hyphomicrobiales</taxon>
        <taxon>Nitrobacteraceae</taxon>
        <taxon>Rhodopseudomonas</taxon>
    </lineage>
</organism>
<dbReference type="Pfam" id="PF14300">
    <property type="entry name" value="DMP19"/>
    <property type="match status" value="1"/>
</dbReference>
<dbReference type="Proteomes" id="UP000782519">
    <property type="component" value="Unassembled WGS sequence"/>
</dbReference>
<evidence type="ECO:0000313" key="3">
    <source>
        <dbReference type="Proteomes" id="UP000782519"/>
    </source>
</evidence>
<feature type="domain" description="DNA mimic protein DMP19 C-terminal" evidence="1">
    <location>
        <begin position="28"/>
        <end position="141"/>
    </location>
</feature>
<dbReference type="Gene3D" id="1.20.1420.60">
    <property type="match status" value="1"/>
</dbReference>
<reference evidence="2" key="1">
    <citation type="submission" date="2020-07" db="EMBL/GenBank/DDBJ databases">
        <title>Huge and variable diversity of episymbiotic CPR bacteria and DPANN archaea in groundwater ecosystems.</title>
        <authorList>
            <person name="He C.Y."/>
            <person name="Keren R."/>
            <person name="Whittaker M."/>
            <person name="Farag I.F."/>
            <person name="Doudna J."/>
            <person name="Cate J.H.D."/>
            <person name="Banfield J.F."/>
        </authorList>
    </citation>
    <scope>NUCLEOTIDE SEQUENCE</scope>
    <source>
        <strain evidence="2">NC_groundwater_1818_Pr3_B-0.1um_66_35</strain>
    </source>
</reference>